<dbReference type="SUPFAM" id="SSF82171">
    <property type="entry name" value="DPP6 N-terminal domain-like"/>
    <property type="match status" value="1"/>
</dbReference>
<proteinExistence type="predicted"/>
<dbReference type="Proteomes" id="UP000434172">
    <property type="component" value="Unassembled WGS sequence"/>
</dbReference>
<evidence type="ECO:0000256" key="7">
    <source>
        <dbReference type="SAM" id="Phobius"/>
    </source>
</evidence>
<dbReference type="Pfam" id="PF07690">
    <property type="entry name" value="MFS_1"/>
    <property type="match status" value="1"/>
</dbReference>
<dbReference type="Pfam" id="PF01979">
    <property type="entry name" value="Amidohydro_1"/>
    <property type="match status" value="1"/>
</dbReference>
<dbReference type="SUPFAM" id="SSF51338">
    <property type="entry name" value="Composite domain of metallo-dependent hydrolases"/>
    <property type="match status" value="1"/>
</dbReference>
<feature type="transmembrane region" description="Helical" evidence="7">
    <location>
        <begin position="1576"/>
        <end position="1598"/>
    </location>
</feature>
<keyword evidence="5 7" id="KW-0472">Membrane</keyword>
<dbReference type="FunFam" id="1.20.1250.20:FF:000018">
    <property type="entry name" value="MFS transporter permease"/>
    <property type="match status" value="1"/>
</dbReference>
<dbReference type="OrthoDB" id="9971669at2759"/>
<dbReference type="EMBL" id="WOWK01000049">
    <property type="protein sequence ID" value="KAF0323771.1"/>
    <property type="molecule type" value="Genomic_DNA"/>
</dbReference>
<comment type="subcellular location">
    <subcellularLocation>
        <location evidence="1">Membrane</location>
        <topology evidence="1">Multi-pass membrane protein</topology>
    </subcellularLocation>
</comment>
<feature type="transmembrane region" description="Helical" evidence="7">
    <location>
        <begin position="1252"/>
        <end position="1271"/>
    </location>
</feature>
<dbReference type="FunFam" id="1.20.1250.20:FF:000013">
    <property type="entry name" value="MFS general substrate transporter"/>
    <property type="match status" value="1"/>
</dbReference>
<evidence type="ECO:0000259" key="8">
    <source>
        <dbReference type="PROSITE" id="PS50850"/>
    </source>
</evidence>
<feature type="domain" description="Major facilitator superfamily (MFS) profile" evidence="8">
    <location>
        <begin position="1186"/>
        <end position="1601"/>
    </location>
</feature>
<evidence type="ECO:0000256" key="6">
    <source>
        <dbReference type="SAM" id="MobiDB-lite"/>
    </source>
</evidence>
<comment type="caution">
    <text evidence="9">The sequence shown here is derived from an EMBL/GenBank/DDBJ whole genome shotgun (WGS) entry which is preliminary data.</text>
</comment>
<evidence type="ECO:0000313" key="10">
    <source>
        <dbReference type="Proteomes" id="UP000434172"/>
    </source>
</evidence>
<dbReference type="InterPro" id="IPR036259">
    <property type="entry name" value="MFS_trans_sf"/>
</dbReference>
<feature type="transmembrane region" description="Helical" evidence="7">
    <location>
        <begin position="1308"/>
        <end position="1332"/>
    </location>
</feature>
<dbReference type="InterPro" id="IPR020846">
    <property type="entry name" value="MFS_dom"/>
</dbReference>
<evidence type="ECO:0000256" key="3">
    <source>
        <dbReference type="ARBA" id="ARBA00022692"/>
    </source>
</evidence>
<dbReference type="Gene3D" id="1.20.1250.20">
    <property type="entry name" value="MFS general substrate transporter like domains"/>
    <property type="match status" value="2"/>
</dbReference>
<dbReference type="InterPro" id="IPR011701">
    <property type="entry name" value="MFS"/>
</dbReference>
<dbReference type="Gene3D" id="2.30.40.10">
    <property type="entry name" value="Urease, subunit C, domain 1"/>
    <property type="match status" value="2"/>
</dbReference>
<dbReference type="PANTHER" id="PTHR43791:SF53">
    <property type="entry name" value="MAJOR FACILITATOR SUPERFAMILY (MFS) PROFILE DOMAIN-CONTAINING PROTEIN"/>
    <property type="match status" value="1"/>
</dbReference>
<evidence type="ECO:0000256" key="2">
    <source>
        <dbReference type="ARBA" id="ARBA00022448"/>
    </source>
</evidence>
<dbReference type="InterPro" id="IPR006680">
    <property type="entry name" value="Amidohydro-rel"/>
</dbReference>
<keyword evidence="10" id="KW-1185">Reference proteome</keyword>
<feature type="transmembrane region" description="Helical" evidence="7">
    <location>
        <begin position="1420"/>
        <end position="1439"/>
    </location>
</feature>
<dbReference type="GO" id="GO:0016810">
    <property type="term" value="F:hydrolase activity, acting on carbon-nitrogen (but not peptide) bonds"/>
    <property type="evidence" value="ECO:0007669"/>
    <property type="project" value="InterPro"/>
</dbReference>
<feature type="transmembrane region" description="Helical" evidence="7">
    <location>
        <begin position="1225"/>
        <end position="1245"/>
    </location>
</feature>
<sequence length="1790" mass="199870">MLGDLYCMSTRRQKDDSAVMAHPILTGIPYEKEAEFSPDGSNLVYISDAGFGVDNIWTMPYTTCRDMSRMPQQQIRQSAVQQTNSTFRFFSSPAFHPTEPKVIATKWFLTGRPNGAGEIWEFPVRVSHDGRLPERGGRRIISRKLPASWSKERYFESQLGSEQARYTSSGNGIVFSRNVRDDAEGKFPYNKDVHSGINAVFLLNTTTNETTTLVSATPSKPNKPASPGGANMPRLSSDGRTLAFIRRRNDKEVLVLKDMRSGTLHYVWDGLSYDLSTIPAFMGAYPNYGWSENDSNIVIWSQGQIWSIPLRVNHYGERVAGGDPKQLQFRATIDIALGTSRYSTTNITTHQVATHAQETAFRGLRSDAKGDMVVFEGARDNYIMDVSSGDTQKVETPNAVTSCYSPSFVGETQYLLQACWTDVNYTSFHVVNRQDNTTTEVQGLPRGRYVSPVTDGGIITYIRTGKDYMFGDIDETFGEGVWVANINLPATTSGTSWLDGLRRLPLEYYSAESKLEIGSRDGSTIILIQNPGSIVEYDLDRSVARKISASRTSVEMRSTVKNPHIIGLRDFQHIWLSLNHQAEQGCIWSKPGHPQRPKDLTRLSDVGGHDFTLSWDGERAFWLLGPSLKMADLKTISERCRRASLRSRDSGDCPRMFVSFRKINANYETANLHHARASKGRPFAITNASLIGMGLTTPELMRQATVLVEQGQIVAIHPGSDVKLPAHCEVLDAEGGAVVPGFIDIHGHWGEFFSPFPTQSWEMETFLGYGVTTMHNPASNNVAGHIERVLIAKGIMYRPRVYHTGDVLYGSTQPSVYTEINSLADARDALLRIKEEGGDASFTVKNYQLVSRSARQRLLLEATKLEMLVVPEGGWLFDWGLTYFIDGYTSQEHPLPVPELYDDVLSLAEASGSSYTSLAVMNYGGLFGQHWIHQNEDIPNDAKLRKYVRHDILESLTEVKQAPNSSYLFFNTTRSTAKLARRGVRTNVGAHGEQPIGHLFHSEMKMMALGGQTPYSVLRSATIGNAISLGLQSSVGSIEVGKLADIVIYPPGVDNVQKVWERSGHMKFVMRGGIVFSVEDGLVELWPRNGRRQARSPLNPEGHKYPVSTSSLLCLKFRRILFRHLVTMVLSTIDEVAIEPDKKLDYSDRTTIDIKYESVGYEEAPSILEWSEAEEKAIRRKIDWHTVPLTTALYLLCFLDRSNIGNARIQGMAKDINLEGFRFNWVLSIFYIVYLFVEVPSNIVLKRVGPRFYLPFLVVGFGIVSLCTAFVKTYEGLAAARAFLGVFEGGAMPGFSFFLSSFYRREELLLRIGILISSASLSGAFGGLLATGLSRVPEWGFDSMPIHTWRNIFFFEGFVTILIGLFAPLWMPTNPATAYFLTDRERAIAVERLQREHKSDANEPVSLDHVKRAVFCIHNYTCAFGFFLINITVQGISVFMPTILNDLGWTATKAQLMSVPPYVVACASAVTVAYISDKTRQRGIYLALFSLIAVIGFAILRFETDANIRYMAVFFVTAGAFPGGPGFLSWAMNNSAGPSVRAVTSAYVVTIGTIGGIVATWTYTFKDAPKYFVGHTINLVGQSLAVLLAVFGILYCLYENRMRAAGTVAILNCKNAQIWRVGVYMEKEDEKSLFYRSNHQIGFVSVPNSVVARSTFENILVGSSNPEDADSLWKKSQSSHHIIVNWHVPHGSDRKPGQIPCWVAKTFPAGSWVEHEEGHSVVLSFHYERFKPGYAWLHFDSRIQECNKNFCVFFLVDSDDVVKTFIDKNPRDILHTLPPDPCHFNNDTVS</sequence>
<dbReference type="PANTHER" id="PTHR43791">
    <property type="entry name" value="PERMEASE-RELATED"/>
    <property type="match status" value="1"/>
</dbReference>
<reference evidence="9 10" key="1">
    <citation type="submission" date="2019-12" db="EMBL/GenBank/DDBJ databases">
        <title>A genome sequence resource for the geographically widespread anthracnose pathogen Colletotrichum asianum.</title>
        <authorList>
            <person name="Meng Y."/>
        </authorList>
    </citation>
    <scope>NUCLEOTIDE SEQUENCE [LARGE SCALE GENOMIC DNA]</scope>
    <source>
        <strain evidence="9 10">ICMP 18580</strain>
    </source>
</reference>
<evidence type="ECO:0000256" key="4">
    <source>
        <dbReference type="ARBA" id="ARBA00022989"/>
    </source>
</evidence>
<dbReference type="InterPro" id="IPR011659">
    <property type="entry name" value="WD40"/>
</dbReference>
<accession>A0A8H3ZRQ8</accession>
<feature type="transmembrane region" description="Helical" evidence="7">
    <location>
        <begin position="1352"/>
        <end position="1371"/>
    </location>
</feature>
<feature type="transmembrane region" description="Helical" evidence="7">
    <location>
        <begin position="1277"/>
        <end position="1299"/>
    </location>
</feature>
<dbReference type="InterPro" id="IPR011059">
    <property type="entry name" value="Metal-dep_hydrolase_composite"/>
</dbReference>
<feature type="transmembrane region" description="Helical" evidence="7">
    <location>
        <begin position="1459"/>
        <end position="1476"/>
    </location>
</feature>
<organism evidence="9 10">
    <name type="scientific">Colletotrichum asianum</name>
    <dbReference type="NCBI Taxonomy" id="702518"/>
    <lineage>
        <taxon>Eukaryota</taxon>
        <taxon>Fungi</taxon>
        <taxon>Dikarya</taxon>
        <taxon>Ascomycota</taxon>
        <taxon>Pezizomycotina</taxon>
        <taxon>Sordariomycetes</taxon>
        <taxon>Hypocreomycetidae</taxon>
        <taxon>Glomerellales</taxon>
        <taxon>Glomerellaceae</taxon>
        <taxon>Colletotrichum</taxon>
        <taxon>Colletotrichum gloeosporioides species complex</taxon>
    </lineage>
</organism>
<dbReference type="Gene3D" id="2.120.10.30">
    <property type="entry name" value="TolB, C-terminal domain"/>
    <property type="match status" value="1"/>
</dbReference>
<feature type="transmembrane region" description="Helical" evidence="7">
    <location>
        <begin position="1508"/>
        <end position="1530"/>
    </location>
</feature>
<feature type="region of interest" description="Disordered" evidence="6">
    <location>
        <begin position="213"/>
        <end position="233"/>
    </location>
</feature>
<dbReference type="Pfam" id="PF07676">
    <property type="entry name" value="PD40"/>
    <property type="match status" value="2"/>
</dbReference>
<feature type="transmembrane region" description="Helical" evidence="7">
    <location>
        <begin position="1542"/>
        <end position="1564"/>
    </location>
</feature>
<dbReference type="Gene3D" id="3.20.20.140">
    <property type="entry name" value="Metal-dependent hydrolases"/>
    <property type="match status" value="1"/>
</dbReference>
<dbReference type="InterPro" id="IPR032466">
    <property type="entry name" value="Metal_Hydrolase"/>
</dbReference>
<evidence type="ECO:0000313" key="9">
    <source>
        <dbReference type="EMBL" id="KAF0323771.1"/>
    </source>
</evidence>
<dbReference type="InterPro" id="IPR011042">
    <property type="entry name" value="6-blade_b-propeller_TolB-like"/>
</dbReference>
<evidence type="ECO:0000256" key="5">
    <source>
        <dbReference type="ARBA" id="ARBA00023136"/>
    </source>
</evidence>
<gene>
    <name evidence="9" type="ORF">GQ607_008980</name>
</gene>
<dbReference type="CDD" id="cd17327">
    <property type="entry name" value="MFS_FEN2_like"/>
    <property type="match status" value="1"/>
</dbReference>
<evidence type="ECO:0000256" key="1">
    <source>
        <dbReference type="ARBA" id="ARBA00004141"/>
    </source>
</evidence>
<keyword evidence="4 7" id="KW-1133">Transmembrane helix</keyword>
<keyword evidence="2" id="KW-0813">Transport</keyword>
<protein>
    <submittedName>
        <fullName evidence="9">Major facilitator superfamily protein</fullName>
    </submittedName>
</protein>
<dbReference type="GO" id="GO:0022857">
    <property type="term" value="F:transmembrane transporter activity"/>
    <property type="evidence" value="ECO:0007669"/>
    <property type="project" value="InterPro"/>
</dbReference>
<name>A0A8H3ZRQ8_9PEZI</name>
<dbReference type="GO" id="GO:0016020">
    <property type="term" value="C:membrane"/>
    <property type="evidence" value="ECO:0007669"/>
    <property type="project" value="UniProtKB-SubCell"/>
</dbReference>
<dbReference type="SUPFAM" id="SSF51556">
    <property type="entry name" value="Metallo-dependent hydrolases"/>
    <property type="match status" value="1"/>
</dbReference>
<dbReference type="PROSITE" id="PS50850">
    <property type="entry name" value="MFS"/>
    <property type="match status" value="1"/>
</dbReference>
<feature type="transmembrane region" description="Helical" evidence="7">
    <location>
        <begin position="1483"/>
        <end position="1502"/>
    </location>
</feature>
<dbReference type="SUPFAM" id="SSF103473">
    <property type="entry name" value="MFS general substrate transporter"/>
    <property type="match status" value="1"/>
</dbReference>
<keyword evidence="3 7" id="KW-0812">Transmembrane</keyword>